<dbReference type="eggNOG" id="COG5652">
    <property type="taxonomic scope" value="Bacteria"/>
</dbReference>
<dbReference type="OrthoDB" id="5422112at2"/>
<protein>
    <recommendedName>
        <fullName evidence="2">VanZ-like domain-containing protein</fullName>
    </recommendedName>
</protein>
<accession>K0YYD9</accession>
<dbReference type="InParanoid" id="K0YYD9"/>
<dbReference type="Pfam" id="PF04892">
    <property type="entry name" value="VanZ"/>
    <property type="match status" value="1"/>
</dbReference>
<dbReference type="HOGENOM" id="CLU_096028_0_3_11"/>
<dbReference type="NCBIfam" id="NF037970">
    <property type="entry name" value="vanZ_1"/>
    <property type="match status" value="1"/>
</dbReference>
<dbReference type="RefSeq" id="WP_009138484.1">
    <property type="nucleotide sequence ID" value="NZ_JH815198.1"/>
</dbReference>
<proteinExistence type="predicted"/>
<dbReference type="PATRIC" id="fig|742818.3.peg.275"/>
<keyword evidence="1" id="KW-0812">Transmembrane</keyword>
<reference evidence="3 4" key="1">
    <citation type="submission" date="2012-08" db="EMBL/GenBank/DDBJ databases">
        <title>The Genome Sequence of Slackia piriformis YIT 12062.</title>
        <authorList>
            <consortium name="The Broad Institute Genome Sequencing Platform"/>
            <person name="Earl A."/>
            <person name="Ward D."/>
            <person name="Feldgarden M."/>
            <person name="Gevers D."/>
            <person name="Morotomi M."/>
            <person name="Walker B."/>
            <person name="Young S.K."/>
            <person name="Zeng Q."/>
            <person name="Gargeya S."/>
            <person name="Fitzgerald M."/>
            <person name="Haas B."/>
            <person name="Abouelleil A."/>
            <person name="Alvarado L."/>
            <person name="Arachchi H.M."/>
            <person name="Berlin A.M."/>
            <person name="Chapman S.B."/>
            <person name="Goldberg J."/>
            <person name="Griggs A."/>
            <person name="Gujja S."/>
            <person name="Hansen M."/>
            <person name="Howarth C."/>
            <person name="Imamovic A."/>
            <person name="Larimer J."/>
            <person name="McCowen C."/>
            <person name="Montmayeur A."/>
            <person name="Murphy C."/>
            <person name="Neiman D."/>
            <person name="Pearson M."/>
            <person name="Priest M."/>
            <person name="Roberts A."/>
            <person name="Saif S."/>
            <person name="Shea T."/>
            <person name="Sisk P."/>
            <person name="Sykes S."/>
            <person name="Wortman J."/>
            <person name="Nusbaum C."/>
            <person name="Birren B."/>
        </authorList>
    </citation>
    <scope>NUCLEOTIDE SEQUENCE [LARGE SCALE GENOMIC DNA]</scope>
    <source>
        <strain evidence="3 4">YIT 12062</strain>
    </source>
</reference>
<keyword evidence="1" id="KW-0472">Membrane</keyword>
<organism evidence="3 4">
    <name type="scientific">Slackia piriformis YIT 12062</name>
    <dbReference type="NCBI Taxonomy" id="742818"/>
    <lineage>
        <taxon>Bacteria</taxon>
        <taxon>Bacillati</taxon>
        <taxon>Actinomycetota</taxon>
        <taxon>Coriobacteriia</taxon>
        <taxon>Eggerthellales</taxon>
        <taxon>Eggerthellaceae</taxon>
        <taxon>Slackia</taxon>
    </lineage>
</organism>
<feature type="transmembrane region" description="Helical" evidence="1">
    <location>
        <begin position="126"/>
        <end position="144"/>
    </location>
</feature>
<keyword evidence="4" id="KW-1185">Reference proteome</keyword>
<feature type="domain" description="VanZ-like" evidence="2">
    <location>
        <begin position="16"/>
        <end position="142"/>
    </location>
</feature>
<dbReference type="EMBL" id="ADMD01000001">
    <property type="protein sequence ID" value="EJZ84644.1"/>
    <property type="molecule type" value="Genomic_DNA"/>
</dbReference>
<evidence type="ECO:0000313" key="4">
    <source>
        <dbReference type="Proteomes" id="UP000006069"/>
    </source>
</evidence>
<dbReference type="Proteomes" id="UP000006069">
    <property type="component" value="Unassembled WGS sequence"/>
</dbReference>
<comment type="caution">
    <text evidence="3">The sequence shown here is derived from an EMBL/GenBank/DDBJ whole genome shotgun (WGS) entry which is preliminary data.</text>
</comment>
<dbReference type="AlphaFoldDB" id="K0YYD9"/>
<dbReference type="InterPro" id="IPR006976">
    <property type="entry name" value="VanZ-like"/>
</dbReference>
<evidence type="ECO:0000313" key="3">
    <source>
        <dbReference type="EMBL" id="EJZ84644.1"/>
    </source>
</evidence>
<feature type="transmembrane region" description="Helical" evidence="1">
    <location>
        <begin position="9"/>
        <end position="31"/>
    </location>
</feature>
<evidence type="ECO:0000259" key="2">
    <source>
        <dbReference type="Pfam" id="PF04892"/>
    </source>
</evidence>
<name>K0YYD9_9ACTN</name>
<gene>
    <name evidence="3" type="ORF">HMPREF9451_00248</name>
</gene>
<keyword evidence="1" id="KW-1133">Transmembrane helix</keyword>
<evidence type="ECO:0000256" key="1">
    <source>
        <dbReference type="SAM" id="Phobius"/>
    </source>
</evidence>
<sequence>MISPEKHRIAAIAASWALVLVIAALIFTMSAKDGATLDHGSGFVSAVKTWLASTGQALFGHPVDVSPVGHFSEYFVFGASLLNALRWHFPAKNALFAAPLIASLYGVTDEIHQIFVPTRSCDPADWAVDTVAAIVGAILAYVVIKRLKKTKGADKTPTP</sequence>